<evidence type="ECO:0000256" key="1">
    <source>
        <dbReference type="ARBA" id="ARBA00004123"/>
    </source>
</evidence>
<dbReference type="GO" id="GO:0008270">
    <property type="term" value="F:zinc ion binding"/>
    <property type="evidence" value="ECO:0007669"/>
    <property type="project" value="UniProtKB-KW"/>
</dbReference>
<dbReference type="PANTHER" id="PTHR24396">
    <property type="entry name" value="ZINC FINGER PROTEIN"/>
    <property type="match status" value="1"/>
</dbReference>
<dbReference type="InterPro" id="IPR013087">
    <property type="entry name" value="Znf_C2H2_type"/>
</dbReference>
<dbReference type="EMBL" id="BTGB01000001">
    <property type="protein sequence ID" value="GMM44116.1"/>
    <property type="molecule type" value="Genomic_DNA"/>
</dbReference>
<evidence type="ECO:0000256" key="7">
    <source>
        <dbReference type="SAM" id="MobiDB-lite"/>
    </source>
</evidence>
<dbReference type="AlphaFoldDB" id="A0AAV5QXU5"/>
<evidence type="ECO:0000256" key="2">
    <source>
        <dbReference type="ARBA" id="ARBA00022723"/>
    </source>
</evidence>
<dbReference type="Gene3D" id="3.30.160.60">
    <property type="entry name" value="Classic Zinc Finger"/>
    <property type="match status" value="1"/>
</dbReference>
<dbReference type="PANTHER" id="PTHR24396:SF19">
    <property type="entry name" value="FI01119P"/>
    <property type="match status" value="1"/>
</dbReference>
<comment type="caution">
    <text evidence="9">The sequence shown here is derived from an EMBL/GenBank/DDBJ whole genome shotgun (WGS) entry which is preliminary data.</text>
</comment>
<keyword evidence="2" id="KW-0479">Metal-binding</keyword>
<dbReference type="InterPro" id="IPR051643">
    <property type="entry name" value="Transcr_Reg_ZincFinger"/>
</dbReference>
<keyword evidence="3 6" id="KW-0863">Zinc-finger</keyword>
<proteinExistence type="predicted"/>
<keyword evidence="5" id="KW-0539">Nucleus</keyword>
<dbReference type="Proteomes" id="UP001378960">
    <property type="component" value="Unassembled WGS sequence"/>
</dbReference>
<evidence type="ECO:0000313" key="10">
    <source>
        <dbReference type="Proteomes" id="UP001378960"/>
    </source>
</evidence>
<organism evidence="9 10">
    <name type="scientific">Pichia kluyveri</name>
    <name type="common">Yeast</name>
    <dbReference type="NCBI Taxonomy" id="36015"/>
    <lineage>
        <taxon>Eukaryota</taxon>
        <taxon>Fungi</taxon>
        <taxon>Dikarya</taxon>
        <taxon>Ascomycota</taxon>
        <taxon>Saccharomycotina</taxon>
        <taxon>Pichiomycetes</taxon>
        <taxon>Pichiales</taxon>
        <taxon>Pichiaceae</taxon>
        <taxon>Pichia</taxon>
    </lineage>
</organism>
<gene>
    <name evidence="9" type="ORF">DAPK24_006910</name>
</gene>
<feature type="compositionally biased region" description="Low complexity" evidence="7">
    <location>
        <begin position="311"/>
        <end position="338"/>
    </location>
</feature>
<evidence type="ECO:0000313" key="9">
    <source>
        <dbReference type="EMBL" id="GMM44116.1"/>
    </source>
</evidence>
<protein>
    <recommendedName>
        <fullName evidence="8">C2H2-type domain-containing protein</fullName>
    </recommendedName>
</protein>
<dbReference type="InterPro" id="IPR036236">
    <property type="entry name" value="Znf_C2H2_sf"/>
</dbReference>
<dbReference type="PROSITE" id="PS00028">
    <property type="entry name" value="ZINC_FINGER_C2H2_1"/>
    <property type="match status" value="1"/>
</dbReference>
<reference evidence="9 10" key="1">
    <citation type="journal article" date="2023" name="Elife">
        <title>Identification of key yeast species and microbe-microbe interactions impacting larval growth of Drosophila in the wild.</title>
        <authorList>
            <person name="Mure A."/>
            <person name="Sugiura Y."/>
            <person name="Maeda R."/>
            <person name="Honda K."/>
            <person name="Sakurai N."/>
            <person name="Takahashi Y."/>
            <person name="Watada M."/>
            <person name="Katoh T."/>
            <person name="Gotoh A."/>
            <person name="Gotoh Y."/>
            <person name="Taniguchi I."/>
            <person name="Nakamura K."/>
            <person name="Hayashi T."/>
            <person name="Katayama T."/>
            <person name="Uemura T."/>
            <person name="Hattori Y."/>
        </authorList>
    </citation>
    <scope>NUCLEOTIDE SEQUENCE [LARGE SCALE GENOMIC DNA]</scope>
    <source>
        <strain evidence="9 10">PK-24</strain>
    </source>
</reference>
<dbReference type="GO" id="GO:0000978">
    <property type="term" value="F:RNA polymerase II cis-regulatory region sequence-specific DNA binding"/>
    <property type="evidence" value="ECO:0007669"/>
    <property type="project" value="TreeGrafter"/>
</dbReference>
<sequence>MFTNIINYLSKNLNLLYKKILLFLFKDSEVTNNNNKSNKSNIIKKSPHLHVGLFDNKKIIYQNFNSTSTYLRQCAVSDFDYDFTSPNPFNWDFQDLVLNNINNNNNNNNNNVNNINTNTSVKSSSNLNPNNESTSYNQLLENFNNNFQNNLRNNEIIQLNENNHLIYPSLNNNFNDEILSDYEFDDDDYINKLSNNNNTNIHVKHNIDINIDDLDDPLPLDDELMLSYIRLSDNSNYDLNYENENENENENKFNSDYEDYHYDNNHIQSFNNNTINPLKREYIEQSDNNITITKLYENNNNNNKKLKKHSNNNNSIPSSSSATEFESPSPNSSIISNKNKTKNKDKDKNKIYTCSICNTTFKVKGYLTRHLKKHAKSKPFHCPYFDSSIEYIENNNSTEQKIPDDNLKIPRCHPTGGFSRRDTFKTHLKALHFVYPTGTKSNDRIDKHGRCAACFKEFSSNKDWLENHVMTNECEGMITKYK</sequence>
<name>A0AAV5QXU5_PICKL</name>
<evidence type="ECO:0000256" key="6">
    <source>
        <dbReference type="PROSITE-ProRule" id="PRU00042"/>
    </source>
</evidence>
<evidence type="ECO:0000259" key="8">
    <source>
        <dbReference type="PROSITE" id="PS50157"/>
    </source>
</evidence>
<accession>A0AAV5QXU5</accession>
<evidence type="ECO:0000256" key="3">
    <source>
        <dbReference type="ARBA" id="ARBA00022771"/>
    </source>
</evidence>
<dbReference type="GO" id="GO:0000981">
    <property type="term" value="F:DNA-binding transcription factor activity, RNA polymerase II-specific"/>
    <property type="evidence" value="ECO:0007669"/>
    <property type="project" value="TreeGrafter"/>
</dbReference>
<comment type="subcellular location">
    <subcellularLocation>
        <location evidence="1">Nucleus</location>
    </subcellularLocation>
</comment>
<keyword evidence="10" id="KW-1185">Reference proteome</keyword>
<dbReference type="SUPFAM" id="SSF57667">
    <property type="entry name" value="beta-beta-alpha zinc fingers"/>
    <property type="match status" value="1"/>
</dbReference>
<feature type="domain" description="C2H2-type" evidence="8">
    <location>
        <begin position="352"/>
        <end position="379"/>
    </location>
</feature>
<dbReference type="GO" id="GO:0005634">
    <property type="term" value="C:nucleus"/>
    <property type="evidence" value="ECO:0007669"/>
    <property type="project" value="UniProtKB-SubCell"/>
</dbReference>
<evidence type="ECO:0000256" key="4">
    <source>
        <dbReference type="ARBA" id="ARBA00022833"/>
    </source>
</evidence>
<dbReference type="PROSITE" id="PS50157">
    <property type="entry name" value="ZINC_FINGER_C2H2_2"/>
    <property type="match status" value="1"/>
</dbReference>
<keyword evidence="4" id="KW-0862">Zinc</keyword>
<dbReference type="SMART" id="SM00355">
    <property type="entry name" value="ZnF_C2H2"/>
    <property type="match status" value="1"/>
</dbReference>
<evidence type="ECO:0000256" key="5">
    <source>
        <dbReference type="ARBA" id="ARBA00023242"/>
    </source>
</evidence>
<feature type="region of interest" description="Disordered" evidence="7">
    <location>
        <begin position="301"/>
        <end position="345"/>
    </location>
</feature>